<dbReference type="PANTHER" id="PTHR28632">
    <property type="entry name" value="TRANSLATION MACHINERY-ASSOCIATED PROTEIN 7"/>
    <property type="match status" value="1"/>
</dbReference>
<accession>A0A1Y1X750</accession>
<evidence type="ECO:0000256" key="1">
    <source>
        <dbReference type="SAM" id="MobiDB-lite"/>
    </source>
</evidence>
<dbReference type="AlphaFoldDB" id="A0A1Y1X750"/>
<dbReference type="Proteomes" id="UP000193944">
    <property type="component" value="Unassembled WGS sequence"/>
</dbReference>
<proteinExistence type="predicted"/>
<reference evidence="2 3" key="2">
    <citation type="submission" date="2016-08" db="EMBL/GenBank/DDBJ databases">
        <title>Pervasive Adenine N6-methylation of Active Genes in Fungi.</title>
        <authorList>
            <consortium name="DOE Joint Genome Institute"/>
            <person name="Mondo S.J."/>
            <person name="Dannebaum R.O."/>
            <person name="Kuo R.C."/>
            <person name="Labutti K."/>
            <person name="Haridas S."/>
            <person name="Kuo A."/>
            <person name="Salamov A."/>
            <person name="Ahrendt S.R."/>
            <person name="Lipzen A."/>
            <person name="Sullivan W."/>
            <person name="Andreopoulos W.B."/>
            <person name="Clum A."/>
            <person name="Lindquist E."/>
            <person name="Daum C."/>
            <person name="Ramamoorthy G.K."/>
            <person name="Gryganskyi A."/>
            <person name="Culley D."/>
            <person name="Magnuson J.K."/>
            <person name="James T.Y."/>
            <person name="O'Malley M.A."/>
            <person name="Stajich J.E."/>
            <person name="Spatafora J.W."/>
            <person name="Visel A."/>
            <person name="Grigoriev I.V."/>
        </authorList>
    </citation>
    <scope>NUCLEOTIDE SEQUENCE [LARGE SCALE GENOMIC DNA]</scope>
    <source>
        <strain evidence="2 3">S4</strain>
    </source>
</reference>
<dbReference type="STRING" id="1754192.A0A1Y1X750"/>
<dbReference type="Pfam" id="PF09072">
    <property type="entry name" value="TMA7"/>
    <property type="match status" value="1"/>
</dbReference>
<gene>
    <name evidence="2" type="ORF">BCR32DRAFT_293179</name>
</gene>
<dbReference type="EMBL" id="MCFG01000115">
    <property type="protein sequence ID" value="ORX81587.1"/>
    <property type="molecule type" value="Genomic_DNA"/>
</dbReference>
<keyword evidence="3" id="KW-1185">Reference proteome</keyword>
<feature type="compositionally biased region" description="Gly residues" evidence="1">
    <location>
        <begin position="48"/>
        <end position="64"/>
    </location>
</feature>
<comment type="caution">
    <text evidence="2">The sequence shown here is derived from an EMBL/GenBank/DDBJ whole genome shotgun (WGS) entry which is preliminary data.</text>
</comment>
<sequence>MSGRQGGKLKPLKNKKKKPQELDEEDQAFKQKQREEQAKLKALRAKAGGKGPLLGGGIKKSGKK</sequence>
<organism evidence="2 3">
    <name type="scientific">Anaeromyces robustus</name>
    <dbReference type="NCBI Taxonomy" id="1754192"/>
    <lineage>
        <taxon>Eukaryota</taxon>
        <taxon>Fungi</taxon>
        <taxon>Fungi incertae sedis</taxon>
        <taxon>Chytridiomycota</taxon>
        <taxon>Chytridiomycota incertae sedis</taxon>
        <taxon>Neocallimastigomycetes</taxon>
        <taxon>Neocallimastigales</taxon>
        <taxon>Neocallimastigaceae</taxon>
        <taxon>Anaeromyces</taxon>
    </lineage>
</organism>
<evidence type="ECO:0000313" key="3">
    <source>
        <dbReference type="Proteomes" id="UP000193944"/>
    </source>
</evidence>
<reference evidence="2 3" key="1">
    <citation type="submission" date="2016-08" db="EMBL/GenBank/DDBJ databases">
        <title>A Parts List for Fungal Cellulosomes Revealed by Comparative Genomics.</title>
        <authorList>
            <consortium name="DOE Joint Genome Institute"/>
            <person name="Haitjema C.H."/>
            <person name="Gilmore S.P."/>
            <person name="Henske J.K."/>
            <person name="Solomon K.V."/>
            <person name="De Groot R."/>
            <person name="Kuo A."/>
            <person name="Mondo S.J."/>
            <person name="Salamov A.A."/>
            <person name="Labutti K."/>
            <person name="Zhao Z."/>
            <person name="Chiniquy J."/>
            <person name="Barry K."/>
            <person name="Brewer H.M."/>
            <person name="Purvine S.O."/>
            <person name="Wright A.T."/>
            <person name="Boxma B."/>
            <person name="Van Alen T."/>
            <person name="Hackstein J.H."/>
            <person name="Baker S.E."/>
            <person name="Grigoriev I.V."/>
            <person name="O'Malley M.A."/>
        </authorList>
    </citation>
    <scope>NUCLEOTIDE SEQUENCE [LARGE SCALE GENOMIC DNA]</scope>
    <source>
        <strain evidence="2 3">S4</strain>
    </source>
</reference>
<feature type="compositionally biased region" description="Basic and acidic residues" evidence="1">
    <location>
        <begin position="27"/>
        <end position="39"/>
    </location>
</feature>
<dbReference type="InterPro" id="IPR015157">
    <property type="entry name" value="TMA7"/>
</dbReference>
<evidence type="ECO:0000313" key="2">
    <source>
        <dbReference type="EMBL" id="ORX81587.1"/>
    </source>
</evidence>
<name>A0A1Y1X750_9FUNG</name>
<protein>
    <submittedName>
        <fullName evidence="2">Translation machinery associated TMA7</fullName>
    </submittedName>
</protein>
<feature type="region of interest" description="Disordered" evidence="1">
    <location>
        <begin position="1"/>
        <end position="64"/>
    </location>
</feature>